<comment type="caution">
    <text evidence="1">The sequence shown here is derived from an EMBL/GenBank/DDBJ whole genome shotgun (WGS) entry which is preliminary data.</text>
</comment>
<dbReference type="Proteomes" id="UP001634393">
    <property type="component" value="Unassembled WGS sequence"/>
</dbReference>
<accession>A0ABD3RJW8</accession>
<evidence type="ECO:0000313" key="1">
    <source>
        <dbReference type="EMBL" id="KAL3813282.1"/>
    </source>
</evidence>
<gene>
    <name evidence="1" type="ORF">ACJIZ3_014550</name>
</gene>
<organism evidence="1 2">
    <name type="scientific">Penstemon smallii</name>
    <dbReference type="NCBI Taxonomy" id="265156"/>
    <lineage>
        <taxon>Eukaryota</taxon>
        <taxon>Viridiplantae</taxon>
        <taxon>Streptophyta</taxon>
        <taxon>Embryophyta</taxon>
        <taxon>Tracheophyta</taxon>
        <taxon>Spermatophyta</taxon>
        <taxon>Magnoliopsida</taxon>
        <taxon>eudicotyledons</taxon>
        <taxon>Gunneridae</taxon>
        <taxon>Pentapetalae</taxon>
        <taxon>asterids</taxon>
        <taxon>lamiids</taxon>
        <taxon>Lamiales</taxon>
        <taxon>Plantaginaceae</taxon>
        <taxon>Cheloneae</taxon>
        <taxon>Penstemon</taxon>
    </lineage>
</organism>
<name>A0ABD3RJW8_9LAMI</name>
<reference evidence="1 2" key="1">
    <citation type="submission" date="2024-12" db="EMBL/GenBank/DDBJ databases">
        <title>The unique morphological basis and parallel evolutionary history of personate flowers in Penstemon.</title>
        <authorList>
            <person name="Depatie T.H."/>
            <person name="Wessinger C.A."/>
        </authorList>
    </citation>
    <scope>NUCLEOTIDE SEQUENCE [LARGE SCALE GENOMIC DNA]</scope>
    <source>
        <strain evidence="1">WTNN_2</strain>
        <tissue evidence="1">Leaf</tissue>
    </source>
</reference>
<proteinExistence type="predicted"/>
<dbReference type="EMBL" id="JBJXBP010000008">
    <property type="protein sequence ID" value="KAL3813282.1"/>
    <property type="molecule type" value="Genomic_DNA"/>
</dbReference>
<dbReference type="PANTHER" id="PTHR36044">
    <property type="entry name" value="HEME BINDING PROTEIN"/>
    <property type="match status" value="1"/>
</dbReference>
<protein>
    <submittedName>
        <fullName evidence="1">Uncharacterized protein</fullName>
    </submittedName>
</protein>
<evidence type="ECO:0000313" key="2">
    <source>
        <dbReference type="Proteomes" id="UP001634393"/>
    </source>
</evidence>
<dbReference type="AlphaFoldDB" id="A0ABD3RJW8"/>
<dbReference type="PANTHER" id="PTHR36044:SF1">
    <property type="entry name" value="HEME BINDING PROTEIN"/>
    <property type="match status" value="1"/>
</dbReference>
<keyword evidence="2" id="KW-1185">Reference proteome</keyword>
<sequence length="130" mass="14452">MTVKLAKHYCICAEEQGCIWLKKVEMGGCKESPDTCNITSRRGYEVDIMHFSIGNSIPELVWLICIPGIHTAETLIMMAPQVHSGTAVLRPIQVRHYTVSCDWVPMDITLGFSTRAKVASGVALHFSYPL</sequence>